<dbReference type="OrthoDB" id="5393676at2"/>
<dbReference type="EMBL" id="SLUI01000020">
    <property type="protein sequence ID" value="TCL32692.1"/>
    <property type="molecule type" value="Genomic_DNA"/>
</dbReference>
<organism evidence="1 2">
    <name type="scientific">Anaerospora hongkongensis</name>
    <dbReference type="NCBI Taxonomy" id="244830"/>
    <lineage>
        <taxon>Bacteria</taxon>
        <taxon>Bacillati</taxon>
        <taxon>Bacillota</taxon>
        <taxon>Negativicutes</taxon>
        <taxon>Selenomonadales</taxon>
        <taxon>Sporomusaceae</taxon>
        <taxon>Anaerospora</taxon>
    </lineage>
</organism>
<dbReference type="RefSeq" id="WP_132083280.1">
    <property type="nucleotide sequence ID" value="NZ_SLUI01000020.1"/>
</dbReference>
<evidence type="ECO:0000313" key="1">
    <source>
        <dbReference type="EMBL" id="TCL32692.1"/>
    </source>
</evidence>
<keyword evidence="2" id="KW-1185">Reference proteome</keyword>
<comment type="caution">
    <text evidence="1">The sequence shown here is derived from an EMBL/GenBank/DDBJ whole genome shotgun (WGS) entry which is preliminary data.</text>
</comment>
<dbReference type="Proteomes" id="UP000295063">
    <property type="component" value="Unassembled WGS sequence"/>
</dbReference>
<evidence type="ECO:0000313" key="2">
    <source>
        <dbReference type="Proteomes" id="UP000295063"/>
    </source>
</evidence>
<gene>
    <name evidence="1" type="ORF">EV210_12011</name>
</gene>
<sequence>MHNSLSHLDEEQHKAVSAFSEWLVSSLSPTICGSKPSTVLTMTDIRFQPLLALWRTYGKQILTGSVIQFTVLYTSKDRETVLFYRPSILEQCLIHNLHRKFLLQFGYPISSGLEPCLKVLQNRFQQCCPHEVGVLLGIPLKDVLGFMGLENLPLTCRGEWCVYGNPDESLAAMKQYADDRIYVDKLLANGIAPQEILGGKLAELALAI</sequence>
<dbReference type="AlphaFoldDB" id="A0A4R1PQE6"/>
<reference evidence="1 2" key="1">
    <citation type="submission" date="2019-03" db="EMBL/GenBank/DDBJ databases">
        <title>Genomic Encyclopedia of Type Strains, Phase IV (KMG-IV): sequencing the most valuable type-strain genomes for metagenomic binning, comparative biology and taxonomic classification.</title>
        <authorList>
            <person name="Goeker M."/>
        </authorList>
    </citation>
    <scope>NUCLEOTIDE SEQUENCE [LARGE SCALE GENOMIC DNA]</scope>
    <source>
        <strain evidence="1 2">DSM 15969</strain>
    </source>
</reference>
<name>A0A4R1PQE6_9FIRM</name>
<dbReference type="InterPro" id="IPR024523">
    <property type="entry name" value="DUF3793"/>
</dbReference>
<dbReference type="Pfam" id="PF12672">
    <property type="entry name" value="DUF3793"/>
    <property type="match status" value="1"/>
</dbReference>
<accession>A0A4R1PQE6</accession>
<protein>
    <submittedName>
        <fullName evidence="1">Uncharacterized protein DUF3793</fullName>
    </submittedName>
</protein>
<proteinExistence type="predicted"/>